<evidence type="ECO:0000259" key="5">
    <source>
        <dbReference type="Pfam" id="PF01494"/>
    </source>
</evidence>
<evidence type="ECO:0000313" key="7">
    <source>
        <dbReference type="Proteomes" id="UP000637239"/>
    </source>
</evidence>
<gene>
    <name evidence="6" type="ORF">ACHE_50476S</name>
</gene>
<dbReference type="KEGG" id="ache:ACHE_50476S"/>
<dbReference type="AlphaFoldDB" id="A0A7R7VR33"/>
<protein>
    <recommendedName>
        <fullName evidence="5">FAD-binding domain-containing protein</fullName>
    </recommendedName>
</protein>
<dbReference type="SUPFAM" id="SSF51905">
    <property type="entry name" value="FAD/NAD(P)-binding domain"/>
    <property type="match status" value="1"/>
</dbReference>
<feature type="domain" description="FAD-binding" evidence="5">
    <location>
        <begin position="26"/>
        <end position="80"/>
    </location>
</feature>
<sequence>MTQVTQGVVFQDIFKQRRTAVMTALENGLADPLFHGRMFIMGDAAHKMVPDAAMGAKQAIESAAVFVNMLHRTLASQGRATVHLPHLAYLCLMQPLAWRSIPDDIKTD</sequence>
<dbReference type="PANTHER" id="PTHR47356">
    <property type="entry name" value="FAD-DEPENDENT MONOOXYGENASE ASQG-RELATED"/>
    <property type="match status" value="1"/>
</dbReference>
<dbReference type="RefSeq" id="XP_043137800.1">
    <property type="nucleotide sequence ID" value="XM_043280197.1"/>
</dbReference>
<keyword evidence="7" id="KW-1185">Reference proteome</keyword>
<reference evidence="6" key="1">
    <citation type="submission" date="2021-01" db="EMBL/GenBank/DDBJ databases">
        <authorList>
            <consortium name="Aspergillus chevalieri M1 genome sequencing consortium"/>
            <person name="Kazuki M."/>
            <person name="Futagami T."/>
        </authorList>
    </citation>
    <scope>NUCLEOTIDE SEQUENCE</scope>
    <source>
        <strain evidence="6">M1</strain>
    </source>
</reference>
<keyword evidence="2" id="KW-0285">Flavoprotein</keyword>
<dbReference type="GeneID" id="66983636"/>
<dbReference type="InterPro" id="IPR002938">
    <property type="entry name" value="FAD-bd"/>
</dbReference>
<accession>A0A7R7VR33</accession>
<keyword evidence="4" id="KW-0560">Oxidoreductase</keyword>
<dbReference type="PANTHER" id="PTHR47356:SF2">
    <property type="entry name" value="FAD-BINDING DOMAIN-CONTAINING PROTEIN-RELATED"/>
    <property type="match status" value="1"/>
</dbReference>
<evidence type="ECO:0000256" key="3">
    <source>
        <dbReference type="ARBA" id="ARBA00022827"/>
    </source>
</evidence>
<dbReference type="Proteomes" id="UP000637239">
    <property type="component" value="Chromosome 5"/>
</dbReference>
<evidence type="ECO:0000256" key="1">
    <source>
        <dbReference type="ARBA" id="ARBA00007992"/>
    </source>
</evidence>
<dbReference type="GO" id="GO:0071949">
    <property type="term" value="F:FAD binding"/>
    <property type="evidence" value="ECO:0007669"/>
    <property type="project" value="InterPro"/>
</dbReference>
<reference evidence="6" key="2">
    <citation type="submission" date="2021-02" db="EMBL/GenBank/DDBJ databases">
        <title>Aspergillus chevalieri M1 genome sequence.</title>
        <authorList>
            <person name="Kadooka C."/>
            <person name="Mori K."/>
            <person name="Futagami T."/>
        </authorList>
    </citation>
    <scope>NUCLEOTIDE SEQUENCE</scope>
    <source>
        <strain evidence="6">M1</strain>
    </source>
</reference>
<evidence type="ECO:0000256" key="4">
    <source>
        <dbReference type="ARBA" id="ARBA00023002"/>
    </source>
</evidence>
<dbReference type="GO" id="GO:0004497">
    <property type="term" value="F:monooxygenase activity"/>
    <property type="evidence" value="ECO:0007669"/>
    <property type="project" value="InterPro"/>
</dbReference>
<organism evidence="6 7">
    <name type="scientific">Aspergillus chevalieri</name>
    <name type="common">Eurotium chevalieri</name>
    <dbReference type="NCBI Taxonomy" id="182096"/>
    <lineage>
        <taxon>Eukaryota</taxon>
        <taxon>Fungi</taxon>
        <taxon>Dikarya</taxon>
        <taxon>Ascomycota</taxon>
        <taxon>Pezizomycotina</taxon>
        <taxon>Eurotiomycetes</taxon>
        <taxon>Eurotiomycetidae</taxon>
        <taxon>Eurotiales</taxon>
        <taxon>Aspergillaceae</taxon>
        <taxon>Aspergillus</taxon>
        <taxon>Aspergillus subgen. Aspergillus</taxon>
    </lineage>
</organism>
<dbReference type="InterPro" id="IPR050562">
    <property type="entry name" value="FAD_mOase_fung"/>
</dbReference>
<name>A0A7R7VR33_ASPCH</name>
<proteinExistence type="inferred from homology"/>
<dbReference type="InterPro" id="IPR036188">
    <property type="entry name" value="FAD/NAD-bd_sf"/>
</dbReference>
<keyword evidence="3" id="KW-0274">FAD</keyword>
<comment type="similarity">
    <text evidence="1">Belongs to the paxM FAD-dependent monooxygenase family.</text>
</comment>
<evidence type="ECO:0000256" key="2">
    <source>
        <dbReference type="ARBA" id="ARBA00022630"/>
    </source>
</evidence>
<dbReference type="Pfam" id="PF01494">
    <property type="entry name" value="FAD_binding_3"/>
    <property type="match status" value="1"/>
</dbReference>
<dbReference type="EMBL" id="AP024420">
    <property type="protein sequence ID" value="BCR89278.1"/>
    <property type="molecule type" value="Genomic_DNA"/>
</dbReference>
<dbReference type="Gene3D" id="3.50.50.60">
    <property type="entry name" value="FAD/NAD(P)-binding domain"/>
    <property type="match status" value="1"/>
</dbReference>
<evidence type="ECO:0000313" key="6">
    <source>
        <dbReference type="EMBL" id="BCR89278.1"/>
    </source>
</evidence>